<organism evidence="2 3">
    <name type="scientific">Plakobranchus ocellatus</name>
    <dbReference type="NCBI Taxonomy" id="259542"/>
    <lineage>
        <taxon>Eukaryota</taxon>
        <taxon>Metazoa</taxon>
        <taxon>Spiralia</taxon>
        <taxon>Lophotrochozoa</taxon>
        <taxon>Mollusca</taxon>
        <taxon>Gastropoda</taxon>
        <taxon>Heterobranchia</taxon>
        <taxon>Euthyneura</taxon>
        <taxon>Panpulmonata</taxon>
        <taxon>Sacoglossa</taxon>
        <taxon>Placobranchoidea</taxon>
        <taxon>Plakobranchidae</taxon>
        <taxon>Plakobranchus</taxon>
    </lineage>
</organism>
<gene>
    <name evidence="2" type="ORF">PoB_001587300</name>
</gene>
<dbReference type="EMBL" id="BLXT01001930">
    <property type="protein sequence ID" value="GFN89367.1"/>
    <property type="molecule type" value="Genomic_DNA"/>
</dbReference>
<reference evidence="2 3" key="1">
    <citation type="journal article" date="2021" name="Elife">
        <title>Chloroplast acquisition without the gene transfer in kleptoplastic sea slugs, Plakobranchus ocellatus.</title>
        <authorList>
            <person name="Maeda T."/>
            <person name="Takahashi S."/>
            <person name="Yoshida T."/>
            <person name="Shimamura S."/>
            <person name="Takaki Y."/>
            <person name="Nagai Y."/>
            <person name="Toyoda A."/>
            <person name="Suzuki Y."/>
            <person name="Arimoto A."/>
            <person name="Ishii H."/>
            <person name="Satoh N."/>
            <person name="Nishiyama T."/>
            <person name="Hasebe M."/>
            <person name="Maruyama T."/>
            <person name="Minagawa J."/>
            <person name="Obokata J."/>
            <person name="Shigenobu S."/>
        </authorList>
    </citation>
    <scope>NUCLEOTIDE SEQUENCE [LARGE SCALE GENOMIC DNA]</scope>
</reference>
<keyword evidence="3" id="KW-1185">Reference proteome</keyword>
<protein>
    <submittedName>
        <fullName evidence="2">Uncharacterized protein</fullName>
    </submittedName>
</protein>
<accession>A0AAV3Z409</accession>
<evidence type="ECO:0000313" key="3">
    <source>
        <dbReference type="Proteomes" id="UP000735302"/>
    </source>
</evidence>
<evidence type="ECO:0000256" key="1">
    <source>
        <dbReference type="SAM" id="MobiDB-lite"/>
    </source>
</evidence>
<feature type="region of interest" description="Disordered" evidence="1">
    <location>
        <begin position="46"/>
        <end position="71"/>
    </location>
</feature>
<name>A0AAV3Z409_9GAST</name>
<comment type="caution">
    <text evidence="2">The sequence shown here is derived from an EMBL/GenBank/DDBJ whole genome shotgun (WGS) entry which is preliminary data.</text>
</comment>
<sequence length="97" mass="10414">MGTAILTPSTAYPAELGQGHLSGGSLWDILDLHVHALAGHWWRGEKEEKRGVRGRKREGLKGVGGGPLAGDSAPRSAGRFFLSWVRVRVQGDINTQA</sequence>
<dbReference type="AlphaFoldDB" id="A0AAV3Z409"/>
<dbReference type="Proteomes" id="UP000735302">
    <property type="component" value="Unassembled WGS sequence"/>
</dbReference>
<evidence type="ECO:0000313" key="2">
    <source>
        <dbReference type="EMBL" id="GFN89367.1"/>
    </source>
</evidence>
<proteinExistence type="predicted"/>